<sequence>MPISGESLSRWVDDVAGLLVQYLSAFEGKYGYPPDENVVVRAESASLLPGVRSLAEMAVHADLLEFYAVVERVSLPDVGNGIFVLSAEEVLEGIQGLQPSEIRGALDGRIVVFGSDGGGGLFALIGESGQVCRLSGGAWVGSVYEVEENGITSCGANLNGFLQGILEELRDAVRSG</sequence>
<name>A0ABQ6UPF1_9ACTN</name>
<organism evidence="1 2">
    <name type="scientific">Micromonospora aurantiaca</name>
    <name type="common">nom. illeg.</name>
    <dbReference type="NCBI Taxonomy" id="47850"/>
    <lineage>
        <taxon>Bacteria</taxon>
        <taxon>Bacillati</taxon>
        <taxon>Actinomycetota</taxon>
        <taxon>Actinomycetes</taxon>
        <taxon>Micromonosporales</taxon>
        <taxon>Micromonosporaceae</taxon>
        <taxon>Micromonospora</taxon>
    </lineage>
</organism>
<keyword evidence="2" id="KW-1185">Reference proteome</keyword>
<proteinExistence type="predicted"/>
<reference evidence="1 2" key="1">
    <citation type="submission" date="2019-09" db="EMBL/GenBank/DDBJ databases">
        <title>High taxonomic diversity of Micromonospora strains isolated from Medicago sativa nodules in different geographical locations.</title>
        <authorList>
            <person name="Martinez-Hidalgo P."/>
            <person name="Flores-Felix J.D."/>
            <person name="Velazquez E."/>
            <person name="Brau L."/>
            <person name="Trujillo M.E."/>
            <person name="Martinez-Molina E."/>
        </authorList>
    </citation>
    <scope>NUCLEOTIDE SEQUENCE [LARGE SCALE GENOMIC DNA]</scope>
    <source>
        <strain evidence="1 2">ALFB5</strain>
    </source>
</reference>
<protein>
    <recommendedName>
        <fullName evidence="3">SMI1/KNR4 family protein</fullName>
    </recommendedName>
</protein>
<evidence type="ECO:0000313" key="1">
    <source>
        <dbReference type="EMBL" id="KAB1118508.1"/>
    </source>
</evidence>
<gene>
    <name evidence="1" type="ORF">F6X54_03490</name>
</gene>
<accession>A0ABQ6UPF1</accession>
<evidence type="ECO:0008006" key="3">
    <source>
        <dbReference type="Google" id="ProtNLM"/>
    </source>
</evidence>
<dbReference type="EMBL" id="WAAR01000008">
    <property type="protein sequence ID" value="KAB1118508.1"/>
    <property type="molecule type" value="Genomic_DNA"/>
</dbReference>
<dbReference type="Proteomes" id="UP000471364">
    <property type="component" value="Unassembled WGS sequence"/>
</dbReference>
<dbReference type="RefSeq" id="WP_151011248.1">
    <property type="nucleotide sequence ID" value="NZ_CBDRIO010000037.1"/>
</dbReference>
<evidence type="ECO:0000313" key="2">
    <source>
        <dbReference type="Proteomes" id="UP000471364"/>
    </source>
</evidence>
<comment type="caution">
    <text evidence="1">The sequence shown here is derived from an EMBL/GenBank/DDBJ whole genome shotgun (WGS) entry which is preliminary data.</text>
</comment>